<proteinExistence type="predicted"/>
<reference evidence="1 2" key="1">
    <citation type="submission" date="2023-07" db="EMBL/GenBank/DDBJ databases">
        <title>Sorghum-associated microbial communities from plants grown in Nebraska, USA.</title>
        <authorList>
            <person name="Schachtman D."/>
        </authorList>
    </citation>
    <scope>NUCLEOTIDE SEQUENCE [LARGE SCALE GENOMIC DNA]</scope>
    <source>
        <strain evidence="1 2">584</strain>
    </source>
</reference>
<organism evidence="1 2">
    <name type="scientific">Inquilinus ginsengisoli</name>
    <dbReference type="NCBI Taxonomy" id="363840"/>
    <lineage>
        <taxon>Bacteria</taxon>
        <taxon>Pseudomonadati</taxon>
        <taxon>Pseudomonadota</taxon>
        <taxon>Alphaproteobacteria</taxon>
        <taxon>Rhodospirillales</taxon>
        <taxon>Rhodospirillaceae</taxon>
        <taxon>Inquilinus</taxon>
    </lineage>
</organism>
<evidence type="ECO:0000313" key="2">
    <source>
        <dbReference type="Proteomes" id="UP001262410"/>
    </source>
</evidence>
<dbReference type="Proteomes" id="UP001262410">
    <property type="component" value="Unassembled WGS sequence"/>
</dbReference>
<name>A0ABU1JV08_9PROT</name>
<dbReference type="RefSeq" id="WP_309798550.1">
    <property type="nucleotide sequence ID" value="NZ_JAVDPW010000009.1"/>
</dbReference>
<protein>
    <submittedName>
        <fullName evidence="1">Uncharacterized protein</fullName>
    </submittedName>
</protein>
<keyword evidence="2" id="KW-1185">Reference proteome</keyword>
<gene>
    <name evidence="1" type="ORF">E9232_004983</name>
</gene>
<sequence length="109" mass="12413">MEWTPATRQDVQEALRRDWTGADPVLQSRLGHYLVEPSPALLMRFGKEENAFIVARGARFVVFFDDVEEEFGIAEEVDGRLSGVSFCGDLMFALQELHRREGGERDLKP</sequence>
<dbReference type="EMBL" id="JAVDPW010000009">
    <property type="protein sequence ID" value="MDR6292443.1"/>
    <property type="molecule type" value="Genomic_DNA"/>
</dbReference>
<accession>A0ABU1JV08</accession>
<comment type="caution">
    <text evidence="1">The sequence shown here is derived from an EMBL/GenBank/DDBJ whole genome shotgun (WGS) entry which is preliminary data.</text>
</comment>
<evidence type="ECO:0000313" key="1">
    <source>
        <dbReference type="EMBL" id="MDR6292443.1"/>
    </source>
</evidence>